<dbReference type="InterPro" id="IPR002802">
    <property type="entry name" value="Endo_dU"/>
</dbReference>
<dbReference type="Pfam" id="PF01949">
    <property type="entry name" value="Endo_dU"/>
    <property type="match status" value="1"/>
</dbReference>
<dbReference type="RefSeq" id="WP_048122876.1">
    <property type="nucleotide sequence ID" value="NZ_CP009520.1"/>
</dbReference>
<comment type="similarity">
    <text evidence="1">Belongs to the UPF0215 family.</text>
</comment>
<proteinExistence type="inferred from homology"/>
<dbReference type="PANTHER" id="PTHR39518">
    <property type="entry name" value="UPF0215 PROTEIN MJ1150"/>
    <property type="match status" value="1"/>
</dbReference>
<evidence type="ECO:0000313" key="2">
    <source>
        <dbReference type="EMBL" id="AKB45460.1"/>
    </source>
</evidence>
<dbReference type="AlphaFoldDB" id="A0A0E3Q9K6"/>
<accession>A0A0E3Q9K6</accession>
<keyword evidence="3" id="KW-1185">Reference proteome</keyword>
<dbReference type="GeneID" id="24811723"/>
<name>A0A0E3Q9K6_9EURY</name>
<dbReference type="Gene3D" id="3.30.2170.10">
    <property type="entry name" value="archaeoglobus fulgidus dsm 4304 superfamily"/>
    <property type="match status" value="1"/>
</dbReference>
<organism evidence="2 3">
    <name type="scientific">Methanosarcina vacuolata Z-761</name>
    <dbReference type="NCBI Taxonomy" id="1434123"/>
    <lineage>
        <taxon>Archaea</taxon>
        <taxon>Methanobacteriati</taxon>
        <taxon>Methanobacteriota</taxon>
        <taxon>Stenosarchaea group</taxon>
        <taxon>Methanomicrobia</taxon>
        <taxon>Methanosarcinales</taxon>
        <taxon>Methanosarcinaceae</taxon>
        <taxon>Methanosarcina</taxon>
    </lineage>
</organism>
<evidence type="ECO:0000256" key="1">
    <source>
        <dbReference type="HAMAP-Rule" id="MF_00582"/>
    </source>
</evidence>
<dbReference type="PIRSF" id="PIRSF006380">
    <property type="entry name" value="UCP006380"/>
    <property type="match status" value="1"/>
</dbReference>
<dbReference type="STRING" id="1434123.MSVAZ_3191"/>
<sequence length="194" mass="21702">MNSDFHIKPEIRILGIDDSALLTEKVMIVGAVFRGGDWIDGVLRSEITKDGLDATEVICNMIKKSKHYGQIRTVILDGITYGGFNVVDIQTLYRETGIPVVVVMRSYPDFEKIKSALKYFQDGEERWTIIKRAGKIERIPGEKSSIYIQRAGIGMETVKKIIRLTSIRSNIPEPLRVAHLIATGIILGESRGKA</sequence>
<protein>
    <recommendedName>
        <fullName evidence="1">UPF0215 protein MSVAZ_3191</fullName>
    </recommendedName>
</protein>
<gene>
    <name evidence="2" type="ORF">MSVAZ_3191</name>
</gene>
<dbReference type="PATRIC" id="fig|1434123.4.peg.3916"/>
<evidence type="ECO:0000313" key="3">
    <source>
        <dbReference type="Proteomes" id="UP000033096"/>
    </source>
</evidence>
<reference evidence="2 3" key="1">
    <citation type="submission" date="2014-07" db="EMBL/GenBank/DDBJ databases">
        <title>Methanogenic archaea and the global carbon cycle.</title>
        <authorList>
            <person name="Henriksen J.R."/>
            <person name="Luke J."/>
            <person name="Reinhart S."/>
            <person name="Benedict M.N."/>
            <person name="Youngblut N.D."/>
            <person name="Metcalf M.E."/>
            <person name="Whitaker R.J."/>
            <person name="Metcalf W.W."/>
        </authorList>
    </citation>
    <scope>NUCLEOTIDE SEQUENCE [LARGE SCALE GENOMIC DNA]</scope>
    <source>
        <strain evidence="2 3">Z-761</strain>
    </source>
</reference>
<dbReference type="EMBL" id="CP009520">
    <property type="protein sequence ID" value="AKB45460.1"/>
    <property type="molecule type" value="Genomic_DNA"/>
</dbReference>
<dbReference type="HOGENOM" id="CLU_095956_1_0_2"/>
<dbReference type="KEGG" id="mvc:MSVAZ_3191"/>
<dbReference type="PANTHER" id="PTHR39518:SF2">
    <property type="entry name" value="UPF0215 PROTEIN MJ1150"/>
    <property type="match status" value="1"/>
</dbReference>
<dbReference type="Proteomes" id="UP000033096">
    <property type="component" value="Chromosome"/>
</dbReference>
<dbReference type="NCBIfam" id="NF001977">
    <property type="entry name" value="PRK00766.1"/>
    <property type="match status" value="1"/>
</dbReference>
<dbReference type="HAMAP" id="MF_00582">
    <property type="entry name" value="UPF0215"/>
    <property type="match status" value="1"/>
</dbReference>